<comment type="pathway">
    <text evidence="5">Protein modification; protein ubiquitination.</text>
</comment>
<dbReference type="GO" id="GO:0000209">
    <property type="term" value="P:protein polyubiquitination"/>
    <property type="evidence" value="ECO:0007669"/>
    <property type="project" value="TreeGrafter"/>
</dbReference>
<dbReference type="FunFam" id="2.40.100.10:FF:000014">
    <property type="entry name" value="Peptidyl-prolyl cis-trans isomerase cyp65"/>
    <property type="match status" value="1"/>
</dbReference>
<evidence type="ECO:0000256" key="11">
    <source>
        <dbReference type="ARBA" id="ARBA00023242"/>
    </source>
</evidence>
<evidence type="ECO:0000259" key="14">
    <source>
        <dbReference type="PROSITE" id="PS51698"/>
    </source>
</evidence>
<dbReference type="PRINTS" id="PR00153">
    <property type="entry name" value="CSAPPISMRASE"/>
</dbReference>
<comment type="function">
    <text evidence="3">May catalyze the cis-trans isomerization of proline imidic peptide bonds in oligopeptides thereby assisting the folding of proteins. May also function as a chaperone, playing a role in intracellular transport of proteins. May also have a protein ubiquitin ligase activity acting as an E3 ubiquitin protein ligase or as a ubiquitin-ubiquitin ligase promoting elongation of ubiquitin chains on proteins.</text>
</comment>
<comment type="catalytic activity">
    <reaction evidence="2">
        <text>[protein]-peptidylproline (omega=180) = [protein]-peptidylproline (omega=0)</text>
        <dbReference type="Rhea" id="RHEA:16237"/>
        <dbReference type="Rhea" id="RHEA-COMP:10747"/>
        <dbReference type="Rhea" id="RHEA-COMP:10748"/>
        <dbReference type="ChEBI" id="CHEBI:83833"/>
        <dbReference type="ChEBI" id="CHEBI:83834"/>
        <dbReference type="EC" id="5.2.1.8"/>
    </reaction>
</comment>
<reference evidence="15 16" key="1">
    <citation type="journal article" date="2015" name="Front. Microbiol.">
        <title>Genome sequence of the plant growth promoting endophytic yeast Rhodotorula graminis WP1.</title>
        <authorList>
            <person name="Firrincieli A."/>
            <person name="Otillar R."/>
            <person name="Salamov A."/>
            <person name="Schmutz J."/>
            <person name="Khan Z."/>
            <person name="Redman R.S."/>
            <person name="Fleck N.D."/>
            <person name="Lindquist E."/>
            <person name="Grigoriev I.V."/>
            <person name="Doty S.L."/>
        </authorList>
    </citation>
    <scope>NUCLEOTIDE SEQUENCE [LARGE SCALE GENOMIC DNA]</scope>
    <source>
        <strain evidence="15 16">WP1</strain>
    </source>
</reference>
<dbReference type="GO" id="GO:0006457">
    <property type="term" value="P:protein folding"/>
    <property type="evidence" value="ECO:0007669"/>
    <property type="project" value="InterPro"/>
</dbReference>
<accession>A0A194S148</accession>
<dbReference type="InterPro" id="IPR003613">
    <property type="entry name" value="Ubox_domain"/>
</dbReference>
<dbReference type="InterPro" id="IPR013083">
    <property type="entry name" value="Znf_RING/FYVE/PHD"/>
</dbReference>
<dbReference type="InterPro" id="IPR044666">
    <property type="entry name" value="Cyclophilin_A-like"/>
</dbReference>
<keyword evidence="10" id="KW-0413">Isomerase</keyword>
<dbReference type="PROSITE" id="PS50072">
    <property type="entry name" value="CSA_PPIASE_2"/>
    <property type="match status" value="1"/>
</dbReference>
<dbReference type="RefSeq" id="XP_018270497.1">
    <property type="nucleotide sequence ID" value="XM_018412289.1"/>
</dbReference>
<evidence type="ECO:0000256" key="2">
    <source>
        <dbReference type="ARBA" id="ARBA00000971"/>
    </source>
</evidence>
<dbReference type="EMBL" id="KQ474080">
    <property type="protein sequence ID" value="KPV74448.1"/>
    <property type="molecule type" value="Genomic_DNA"/>
</dbReference>
<dbReference type="CDD" id="cd16663">
    <property type="entry name" value="RING-Ubox_PPIL2"/>
    <property type="match status" value="1"/>
</dbReference>
<dbReference type="SUPFAM" id="SSF57850">
    <property type="entry name" value="RING/U-box"/>
    <property type="match status" value="1"/>
</dbReference>
<evidence type="ECO:0000256" key="8">
    <source>
        <dbReference type="ARBA" id="ARBA00022786"/>
    </source>
</evidence>
<dbReference type="GO" id="GO:0071013">
    <property type="term" value="C:catalytic step 2 spliceosome"/>
    <property type="evidence" value="ECO:0007669"/>
    <property type="project" value="TreeGrafter"/>
</dbReference>
<dbReference type="GeneID" id="28972738"/>
<feature type="region of interest" description="Disordered" evidence="12">
    <location>
        <begin position="455"/>
        <end position="481"/>
    </location>
</feature>
<dbReference type="GO" id="GO:0061630">
    <property type="term" value="F:ubiquitin protein ligase activity"/>
    <property type="evidence" value="ECO:0007669"/>
    <property type="project" value="UniProtKB-EC"/>
</dbReference>
<dbReference type="OMA" id="NFIKHCA"/>
<gene>
    <name evidence="15" type="ORF">RHOBADRAFT_15967</name>
</gene>
<evidence type="ECO:0000256" key="1">
    <source>
        <dbReference type="ARBA" id="ARBA00000900"/>
    </source>
</evidence>
<evidence type="ECO:0000259" key="13">
    <source>
        <dbReference type="PROSITE" id="PS50072"/>
    </source>
</evidence>
<evidence type="ECO:0000313" key="16">
    <source>
        <dbReference type="Proteomes" id="UP000053890"/>
    </source>
</evidence>
<dbReference type="InterPro" id="IPR026951">
    <property type="entry name" value="PPIL2_U-box_dom"/>
</dbReference>
<keyword evidence="9" id="KW-0697">Rotamase</keyword>
<evidence type="ECO:0000313" key="15">
    <source>
        <dbReference type="EMBL" id="KPV74448.1"/>
    </source>
</evidence>
<proteinExistence type="inferred from homology"/>
<protein>
    <recommendedName>
        <fullName evidence="17">Peptidylprolyl isomerase</fullName>
    </recommendedName>
</protein>
<sequence>MGHGNSDKLYITHAEHSGGLGEHSASRGARSKNTVLAKLPFDHCALTLKPFETPVCTADGTVYELVAIIPFIRQHGTDPMTGKKLAPGDLVRLNYARNNDGNYHDPITFKVFNDHTAIAAIKTTGNVYARESIDRLNIKARNMNDLLTDEPFTRKDIITLQDPLNLEPRDVSKFDYVRRDLKVDEDEGALSGINVEASGIARVLKTLEKGKQDKEALEAKASLVPSAASSTSANPYNTAPISNNRTAASFTSTSAAVSTKAENALWDEEHLMYEQVKERGEKGYARLVTNFGALNFELFAGVAPRACYNFLSLAREGYYQNVKFHRLIPGFMLQGGDPTGTGRGGESRWGKPFEDEFTARNAQKHDQRGVLAMANSGPNTNGSQFYVTFRDKCTHLDGKHTVFGRLVGGQDVLSKLERVPTDPATDRPLKPVVLVDVEVFGDPFDEYKKRLDKRLKREEDERLGRGEKERRREERAKDRTT</sequence>
<feature type="domain" description="U-box" evidence="14">
    <location>
        <begin position="37"/>
        <end position="110"/>
    </location>
</feature>
<dbReference type="PROSITE" id="PS00170">
    <property type="entry name" value="CSA_PPIASE_1"/>
    <property type="match status" value="1"/>
</dbReference>
<dbReference type="STRING" id="578459.A0A194S148"/>
<evidence type="ECO:0000256" key="4">
    <source>
        <dbReference type="ARBA" id="ARBA00004123"/>
    </source>
</evidence>
<dbReference type="GO" id="GO:0003755">
    <property type="term" value="F:peptidyl-prolyl cis-trans isomerase activity"/>
    <property type="evidence" value="ECO:0007669"/>
    <property type="project" value="UniProtKB-KW"/>
</dbReference>
<name>A0A194S148_RHOGW</name>
<evidence type="ECO:0000256" key="7">
    <source>
        <dbReference type="ARBA" id="ARBA00022679"/>
    </source>
</evidence>
<organism evidence="15 16">
    <name type="scientific">Rhodotorula graminis (strain WP1)</name>
    <dbReference type="NCBI Taxonomy" id="578459"/>
    <lineage>
        <taxon>Eukaryota</taxon>
        <taxon>Fungi</taxon>
        <taxon>Dikarya</taxon>
        <taxon>Basidiomycota</taxon>
        <taxon>Pucciniomycotina</taxon>
        <taxon>Microbotryomycetes</taxon>
        <taxon>Sporidiobolales</taxon>
        <taxon>Sporidiobolaceae</taxon>
        <taxon>Rhodotorula</taxon>
    </lineage>
</organism>
<evidence type="ECO:0000256" key="5">
    <source>
        <dbReference type="ARBA" id="ARBA00004906"/>
    </source>
</evidence>
<comment type="catalytic activity">
    <reaction evidence="1">
        <text>S-ubiquitinyl-[E2 ubiquitin-conjugating enzyme]-L-cysteine + [acceptor protein]-L-lysine = [E2 ubiquitin-conjugating enzyme]-L-cysteine + N(6)-ubiquitinyl-[acceptor protein]-L-lysine.</text>
        <dbReference type="EC" id="2.3.2.27"/>
    </reaction>
</comment>
<evidence type="ECO:0000256" key="3">
    <source>
        <dbReference type="ARBA" id="ARBA00003697"/>
    </source>
</evidence>
<dbReference type="InterPro" id="IPR029000">
    <property type="entry name" value="Cyclophilin-like_dom_sf"/>
</dbReference>
<evidence type="ECO:0000256" key="9">
    <source>
        <dbReference type="ARBA" id="ARBA00023110"/>
    </source>
</evidence>
<dbReference type="InterPro" id="IPR002130">
    <property type="entry name" value="Cyclophilin-type_PPIase_dom"/>
</dbReference>
<dbReference type="Gene3D" id="2.40.100.10">
    <property type="entry name" value="Cyclophilin-like"/>
    <property type="match status" value="1"/>
</dbReference>
<dbReference type="PROSITE" id="PS51698">
    <property type="entry name" value="U_BOX"/>
    <property type="match status" value="1"/>
</dbReference>
<dbReference type="InterPro" id="IPR020892">
    <property type="entry name" value="Cyclophilin-type_PPIase_CS"/>
</dbReference>
<evidence type="ECO:0000256" key="6">
    <source>
        <dbReference type="ARBA" id="ARBA00007930"/>
    </source>
</evidence>
<dbReference type="OrthoDB" id="407558at2759"/>
<feature type="domain" description="PPIase cyclophilin-type" evidence="13">
    <location>
        <begin position="292"/>
        <end position="439"/>
    </location>
</feature>
<keyword evidence="16" id="KW-1185">Reference proteome</keyword>
<dbReference type="CDD" id="cd01923">
    <property type="entry name" value="cyclophilin_RING"/>
    <property type="match status" value="1"/>
</dbReference>
<keyword evidence="8" id="KW-0833">Ubl conjugation pathway</keyword>
<dbReference type="Pfam" id="PF00160">
    <property type="entry name" value="Pro_isomerase"/>
    <property type="match status" value="1"/>
</dbReference>
<dbReference type="FunFam" id="3.30.40.10:FF:000079">
    <property type="entry name" value="Peptidyl-prolyl cis-trans isomerase 2"/>
    <property type="match status" value="1"/>
</dbReference>
<dbReference type="AlphaFoldDB" id="A0A194S148"/>
<keyword evidence="11" id="KW-0539">Nucleus</keyword>
<comment type="subcellular location">
    <subcellularLocation>
        <location evidence="4">Nucleus</location>
    </subcellularLocation>
</comment>
<evidence type="ECO:0000256" key="10">
    <source>
        <dbReference type="ARBA" id="ARBA00023235"/>
    </source>
</evidence>
<dbReference type="SUPFAM" id="SSF50891">
    <property type="entry name" value="Cyclophilin-like"/>
    <property type="match status" value="1"/>
</dbReference>
<evidence type="ECO:0008006" key="17">
    <source>
        <dbReference type="Google" id="ProtNLM"/>
    </source>
</evidence>
<evidence type="ECO:0000256" key="12">
    <source>
        <dbReference type="SAM" id="MobiDB-lite"/>
    </source>
</evidence>
<dbReference type="Gene3D" id="3.30.40.10">
    <property type="entry name" value="Zinc/RING finger domain, C3HC4 (zinc finger)"/>
    <property type="match status" value="1"/>
</dbReference>
<keyword evidence="7" id="KW-0808">Transferase</keyword>
<dbReference type="SMART" id="SM00504">
    <property type="entry name" value="Ubox"/>
    <property type="match status" value="1"/>
</dbReference>
<dbReference type="PANTHER" id="PTHR45625">
    <property type="entry name" value="PEPTIDYL-PROLYL CIS-TRANS ISOMERASE-RELATED"/>
    <property type="match status" value="1"/>
</dbReference>
<dbReference type="Proteomes" id="UP000053890">
    <property type="component" value="Unassembled WGS sequence"/>
</dbReference>
<dbReference type="PANTHER" id="PTHR45625:SF1">
    <property type="entry name" value="RING-TYPE E3 UBIQUITIN-PROTEIN LIGASE PPIL2"/>
    <property type="match status" value="1"/>
</dbReference>
<comment type="similarity">
    <text evidence="6">Belongs to the cyclophilin-type PPIase family. PPIL2 subfamily.</text>
</comment>